<keyword evidence="2" id="KW-1185">Reference proteome</keyword>
<dbReference type="EMBL" id="FLMQ01000058">
    <property type="protein sequence ID" value="SBP90044.1"/>
    <property type="molecule type" value="Genomic_DNA"/>
</dbReference>
<gene>
    <name evidence="1" type="ORF">THIARS_90194</name>
</gene>
<name>A0A238DAA7_THIDL</name>
<protein>
    <submittedName>
        <fullName evidence="1">Uncharacterized protein</fullName>
    </submittedName>
</protein>
<accession>A0A238DAA7</accession>
<reference evidence="1 2" key="1">
    <citation type="submission" date="2016-06" db="EMBL/GenBank/DDBJ databases">
        <authorList>
            <person name="Kjaerup R.B."/>
            <person name="Dalgaard T.S."/>
            <person name="Juul-Madsen H.R."/>
        </authorList>
    </citation>
    <scope>NUCLEOTIDE SEQUENCE [LARGE SCALE GENOMIC DNA]</scope>
    <source>
        <strain evidence="1 2">DSM 16361</strain>
    </source>
</reference>
<sequence length="104" mass="11197">MQTPLDADAAALPHAGLAAGLRDLTLALFWSDAAAGVRGCRRLAQRATRAGLPPQQARLRATHRLLAGMVIVTLCTPPLGSSPWPQPVMSWWAARLKDATCCWR</sequence>
<dbReference type="AlphaFoldDB" id="A0A238DAA7"/>
<evidence type="ECO:0000313" key="2">
    <source>
        <dbReference type="Proteomes" id="UP000214566"/>
    </source>
</evidence>
<evidence type="ECO:0000313" key="1">
    <source>
        <dbReference type="EMBL" id="SBP90044.1"/>
    </source>
</evidence>
<dbReference type="RefSeq" id="WP_094161982.1">
    <property type="nucleotide sequence ID" value="NZ_LT592171.1"/>
</dbReference>
<organism evidence="1 2">
    <name type="scientific">Thiomonas delicata</name>
    <name type="common">Thiomonas cuprina</name>
    <dbReference type="NCBI Taxonomy" id="364030"/>
    <lineage>
        <taxon>Bacteria</taxon>
        <taxon>Pseudomonadati</taxon>
        <taxon>Pseudomonadota</taxon>
        <taxon>Betaproteobacteria</taxon>
        <taxon>Burkholderiales</taxon>
        <taxon>Thiomonas</taxon>
    </lineage>
</organism>
<proteinExistence type="predicted"/>
<dbReference type="Proteomes" id="UP000214566">
    <property type="component" value="Unassembled WGS sequence"/>
</dbReference>